<keyword evidence="1" id="KW-0678">Repressor</keyword>
<evidence type="ECO:0000313" key="3">
    <source>
        <dbReference type="EMBL" id="ACR13869.1"/>
    </source>
</evidence>
<dbReference type="OrthoDB" id="12860at2"/>
<feature type="domain" description="ACT" evidence="2">
    <location>
        <begin position="94"/>
        <end position="177"/>
    </location>
</feature>
<dbReference type="PIRSF" id="PIRSF028103">
    <property type="entry name" value="GcvR"/>
    <property type="match status" value="1"/>
</dbReference>
<evidence type="ECO:0000256" key="1">
    <source>
        <dbReference type="PIRNR" id="PIRNR028103"/>
    </source>
</evidence>
<name>C5BR40_TERTT</name>
<reference evidence="3 4" key="1">
    <citation type="journal article" date="2009" name="PLoS ONE">
        <title>The complete genome of Teredinibacter turnerae T7901: an intracellular endosymbiont of marine wood-boring bivalves (shipworms).</title>
        <authorList>
            <person name="Yang J.C."/>
            <person name="Madupu R."/>
            <person name="Durkin A.S."/>
            <person name="Ekborg N.A."/>
            <person name="Pedamallu C.S."/>
            <person name="Hostetler J.B."/>
            <person name="Radune D."/>
            <person name="Toms B.S."/>
            <person name="Henrissat B."/>
            <person name="Coutinho P.M."/>
            <person name="Schwarz S."/>
            <person name="Field L."/>
            <person name="Trindade-Silva A.E."/>
            <person name="Soares C.A.G."/>
            <person name="Elshahawi S."/>
            <person name="Hanora A."/>
            <person name="Schmidt E.W."/>
            <person name="Haygood M.G."/>
            <person name="Posfai J."/>
            <person name="Benner J."/>
            <person name="Madinger C."/>
            <person name="Nove J."/>
            <person name="Anton B."/>
            <person name="Chaudhary K."/>
            <person name="Foster J."/>
            <person name="Holman A."/>
            <person name="Kumar S."/>
            <person name="Lessard P.A."/>
            <person name="Luyten Y.A."/>
            <person name="Slatko B."/>
            <person name="Wood N."/>
            <person name="Wu B."/>
            <person name="Teplitski M."/>
            <person name="Mougous J.D."/>
            <person name="Ward N."/>
            <person name="Eisen J.A."/>
            <person name="Badger J.H."/>
            <person name="Distel D.L."/>
        </authorList>
    </citation>
    <scope>NUCLEOTIDE SEQUENCE [LARGE SCALE GENOMIC DNA]</scope>
    <source>
        <strain evidence="4">ATCC 39867 / T7901</strain>
    </source>
</reference>
<keyword evidence="1" id="KW-0963">Cytoplasm</keyword>
<dbReference type="EMBL" id="CP001614">
    <property type="protein sequence ID" value="ACR13869.1"/>
    <property type="molecule type" value="Genomic_DNA"/>
</dbReference>
<dbReference type="CDD" id="cd04869">
    <property type="entry name" value="ACT_GcvR_2"/>
    <property type="match status" value="1"/>
</dbReference>
<dbReference type="GO" id="GO:0006355">
    <property type="term" value="P:regulation of DNA-templated transcription"/>
    <property type="evidence" value="ECO:0007669"/>
    <property type="project" value="UniProtKB-UniRule"/>
</dbReference>
<dbReference type="Pfam" id="PF13740">
    <property type="entry name" value="ACT_6"/>
    <property type="match status" value="1"/>
</dbReference>
<dbReference type="GO" id="GO:0005737">
    <property type="term" value="C:cytoplasm"/>
    <property type="evidence" value="ECO:0007669"/>
    <property type="project" value="UniProtKB-SubCell"/>
</dbReference>
<dbReference type="HOGENOM" id="CLU_095322_2_1_6"/>
<dbReference type="InterPro" id="IPR016867">
    <property type="entry name" value="GcvR"/>
</dbReference>
<keyword evidence="4" id="KW-1185">Reference proteome</keyword>
<dbReference type="STRING" id="377629.TERTU_1118"/>
<protein>
    <recommendedName>
        <fullName evidence="1">Glycine cleavage system transcriptional repressor</fullName>
    </recommendedName>
</protein>
<dbReference type="Proteomes" id="UP000009080">
    <property type="component" value="Chromosome"/>
</dbReference>
<proteinExistence type="predicted"/>
<evidence type="ECO:0000313" key="4">
    <source>
        <dbReference type="Proteomes" id="UP000009080"/>
    </source>
</evidence>
<gene>
    <name evidence="3" type="ordered locus">TERTU_1118</name>
</gene>
<evidence type="ECO:0000259" key="2">
    <source>
        <dbReference type="PROSITE" id="PS51671"/>
    </source>
</evidence>
<dbReference type="SUPFAM" id="SSF55021">
    <property type="entry name" value="ACT-like"/>
    <property type="match status" value="2"/>
</dbReference>
<keyword evidence="1" id="KW-0804">Transcription</keyword>
<dbReference type="AlphaFoldDB" id="C5BR40"/>
<dbReference type="Gene3D" id="3.30.70.260">
    <property type="match status" value="2"/>
</dbReference>
<dbReference type="PANTHER" id="PTHR34875">
    <property type="entry name" value="UPF0237 PROTEIN MJ1558"/>
    <property type="match status" value="1"/>
</dbReference>
<accession>C5BR40</accession>
<sequence>MNTNLILTVISDDKPGVVEALARTIAEHNGNWLESQLAHLAGKFAGVVQVQVASDSESALVTQLEAMSAQNIRIFIDRVENSRSTAGNSEQTLFFHAVGPDRPGIVREVAHTFAHYGINMEKLDTRLSSMPYSGEPLFEAEGTLTLPQGLDRTELEERLDDIANQLAMDISLRNVPSL</sequence>
<dbReference type="KEGG" id="ttu:TERTU_1118"/>
<dbReference type="PROSITE" id="PS51671">
    <property type="entry name" value="ACT"/>
    <property type="match status" value="1"/>
</dbReference>
<dbReference type="InterPro" id="IPR050990">
    <property type="entry name" value="UPF0237/GcvR_regulator"/>
</dbReference>
<comment type="subcellular location">
    <subcellularLocation>
        <location evidence="1">Cytoplasm</location>
    </subcellularLocation>
</comment>
<dbReference type="RefSeq" id="WP_015819984.1">
    <property type="nucleotide sequence ID" value="NC_012997.1"/>
</dbReference>
<dbReference type="eggNOG" id="COG2716">
    <property type="taxonomic scope" value="Bacteria"/>
</dbReference>
<organism evidence="3 4">
    <name type="scientific">Teredinibacter turnerae (strain ATCC 39867 / T7901)</name>
    <dbReference type="NCBI Taxonomy" id="377629"/>
    <lineage>
        <taxon>Bacteria</taxon>
        <taxon>Pseudomonadati</taxon>
        <taxon>Pseudomonadota</taxon>
        <taxon>Gammaproteobacteria</taxon>
        <taxon>Cellvibrionales</taxon>
        <taxon>Cellvibrionaceae</taxon>
        <taxon>Teredinibacter</taxon>
    </lineage>
</organism>
<dbReference type="InterPro" id="IPR045865">
    <property type="entry name" value="ACT-like_dom_sf"/>
</dbReference>
<dbReference type="InterPro" id="IPR002912">
    <property type="entry name" value="ACT_dom"/>
</dbReference>
<dbReference type="PANTHER" id="PTHR34875:SF6">
    <property type="entry name" value="UPF0237 PROTEIN MJ1558"/>
    <property type="match status" value="1"/>
</dbReference>